<proteinExistence type="predicted"/>
<gene>
    <name evidence="3" type="ORF">OSJNBb0049O23.20</name>
    <name evidence="2" type="ORF">P0697C12.16</name>
</gene>
<evidence type="ECO:0000256" key="1">
    <source>
        <dbReference type="SAM" id="MobiDB-lite"/>
    </source>
</evidence>
<reference evidence="4" key="2">
    <citation type="journal article" date="2005" name="Nature">
        <title>The map-based sequence of the rice genome.</title>
        <authorList>
            <consortium name="International rice genome sequencing project (IRGSP)"/>
            <person name="Matsumoto T."/>
            <person name="Wu J."/>
            <person name="Kanamori H."/>
            <person name="Katayose Y."/>
            <person name="Fujisawa M."/>
            <person name="Namiki N."/>
            <person name="Mizuno H."/>
            <person name="Yamamoto K."/>
            <person name="Antonio B.A."/>
            <person name="Baba T."/>
            <person name="Sakata K."/>
            <person name="Nagamura Y."/>
            <person name="Aoki H."/>
            <person name="Arikawa K."/>
            <person name="Arita K."/>
            <person name="Bito T."/>
            <person name="Chiden Y."/>
            <person name="Fujitsuka N."/>
            <person name="Fukunaka R."/>
            <person name="Hamada M."/>
            <person name="Harada C."/>
            <person name="Hayashi A."/>
            <person name="Hijishita S."/>
            <person name="Honda M."/>
            <person name="Hosokawa S."/>
            <person name="Ichikawa Y."/>
            <person name="Idonuma A."/>
            <person name="Iijima M."/>
            <person name="Ikeda M."/>
            <person name="Ikeno M."/>
            <person name="Ito K."/>
            <person name="Ito S."/>
            <person name="Ito T."/>
            <person name="Ito Y."/>
            <person name="Ito Y."/>
            <person name="Iwabuchi A."/>
            <person name="Kamiya K."/>
            <person name="Karasawa W."/>
            <person name="Kurita K."/>
            <person name="Katagiri S."/>
            <person name="Kikuta A."/>
            <person name="Kobayashi H."/>
            <person name="Kobayashi N."/>
            <person name="Machita K."/>
            <person name="Maehara T."/>
            <person name="Masukawa M."/>
            <person name="Mizubayashi T."/>
            <person name="Mukai Y."/>
            <person name="Nagasaki H."/>
            <person name="Nagata Y."/>
            <person name="Naito S."/>
            <person name="Nakashima M."/>
            <person name="Nakama Y."/>
            <person name="Nakamichi Y."/>
            <person name="Nakamura M."/>
            <person name="Meguro A."/>
            <person name="Negishi M."/>
            <person name="Ohta I."/>
            <person name="Ohta T."/>
            <person name="Okamoto M."/>
            <person name="Ono N."/>
            <person name="Saji S."/>
            <person name="Sakaguchi M."/>
            <person name="Sakai K."/>
            <person name="Shibata M."/>
            <person name="Shimokawa T."/>
            <person name="Song J."/>
            <person name="Takazaki Y."/>
            <person name="Terasawa K."/>
            <person name="Tsugane M."/>
            <person name="Tsuji K."/>
            <person name="Ueda S."/>
            <person name="Waki K."/>
            <person name="Yamagata H."/>
            <person name="Yamamoto M."/>
            <person name="Yamamoto S."/>
            <person name="Yamane H."/>
            <person name="Yoshiki S."/>
            <person name="Yoshihara R."/>
            <person name="Yukawa K."/>
            <person name="Zhong H."/>
            <person name="Yano M."/>
            <person name="Yuan Q."/>
            <person name="Ouyang S."/>
            <person name="Liu J."/>
            <person name="Jones K.M."/>
            <person name="Gansberger K."/>
            <person name="Moffat K."/>
            <person name="Hill J."/>
            <person name="Bera J."/>
            <person name="Fadrosh D."/>
            <person name="Jin S."/>
            <person name="Johri S."/>
            <person name="Kim M."/>
            <person name="Overton L."/>
            <person name="Reardon M."/>
            <person name="Tsitrin T."/>
            <person name="Vuong H."/>
            <person name="Weaver B."/>
            <person name="Ciecko A."/>
            <person name="Tallon L."/>
            <person name="Jackson J."/>
            <person name="Pai G."/>
            <person name="Aken S.V."/>
            <person name="Utterback T."/>
            <person name="Reidmuller S."/>
            <person name="Feldblyum T."/>
            <person name="Hsiao J."/>
            <person name="Zismann V."/>
            <person name="Iobst S."/>
            <person name="de Vazeille A.R."/>
            <person name="Buell C.R."/>
            <person name="Ying K."/>
            <person name="Li Y."/>
            <person name="Lu T."/>
            <person name="Huang Y."/>
            <person name="Zhao Q."/>
            <person name="Feng Q."/>
            <person name="Zhang L."/>
            <person name="Zhu J."/>
            <person name="Weng Q."/>
            <person name="Mu J."/>
            <person name="Lu Y."/>
            <person name="Fan D."/>
            <person name="Liu Y."/>
            <person name="Guan J."/>
            <person name="Zhang Y."/>
            <person name="Yu S."/>
            <person name="Liu X."/>
            <person name="Zhang Y."/>
            <person name="Hong G."/>
            <person name="Han B."/>
            <person name="Choisne N."/>
            <person name="Demange N."/>
            <person name="Orjeda G."/>
            <person name="Samain S."/>
            <person name="Cattolico L."/>
            <person name="Pelletier E."/>
            <person name="Couloux A."/>
            <person name="Segurens B."/>
            <person name="Wincker P."/>
            <person name="D'Hont A."/>
            <person name="Scarpelli C."/>
            <person name="Weissenbach J."/>
            <person name="Salanoubat M."/>
            <person name="Quetier F."/>
            <person name="Yu Y."/>
            <person name="Kim H.R."/>
            <person name="Rambo T."/>
            <person name="Currie J."/>
            <person name="Collura K."/>
            <person name="Luo M."/>
            <person name="Yang T."/>
            <person name="Ammiraju J.S.S."/>
            <person name="Engler F."/>
            <person name="Soderlund C."/>
            <person name="Wing R.A."/>
            <person name="Palmer L.E."/>
            <person name="de la Bastide M."/>
            <person name="Spiegel L."/>
            <person name="Nascimento L."/>
            <person name="Zutavern T."/>
            <person name="O'Shaughnessy A."/>
            <person name="Dike S."/>
            <person name="Dedhia N."/>
            <person name="Preston R."/>
            <person name="Balija V."/>
            <person name="McCombie W.R."/>
            <person name="Chow T."/>
            <person name="Chen H."/>
            <person name="Chung M."/>
            <person name="Chen C."/>
            <person name="Shaw J."/>
            <person name="Wu H."/>
            <person name="Hsiao K."/>
            <person name="Chao Y."/>
            <person name="Chu M."/>
            <person name="Cheng C."/>
            <person name="Hour A."/>
            <person name="Lee P."/>
            <person name="Lin S."/>
            <person name="Lin Y."/>
            <person name="Liou J."/>
            <person name="Liu S."/>
            <person name="Hsing Y."/>
            <person name="Raghuvanshi S."/>
            <person name="Mohanty A."/>
            <person name="Bharti A.K."/>
            <person name="Gaur A."/>
            <person name="Gupta V."/>
            <person name="Kumar D."/>
            <person name="Ravi V."/>
            <person name="Vij S."/>
            <person name="Kapur A."/>
            <person name="Khurana P."/>
            <person name="Khurana P."/>
            <person name="Khurana J.P."/>
            <person name="Tyagi A.K."/>
            <person name="Gaikwad K."/>
            <person name="Singh A."/>
            <person name="Dalal V."/>
            <person name="Srivastava S."/>
            <person name="Dixit A."/>
            <person name="Pal A.K."/>
            <person name="Ghazi I.A."/>
            <person name="Yadav M."/>
            <person name="Pandit A."/>
            <person name="Bhargava A."/>
            <person name="Sureshbabu K."/>
            <person name="Batra K."/>
            <person name="Sharma T.R."/>
            <person name="Mohapatra T."/>
            <person name="Singh N.K."/>
            <person name="Messing J."/>
            <person name="Nelson A.B."/>
            <person name="Fuks G."/>
            <person name="Kavchok S."/>
            <person name="Keizer G."/>
            <person name="Linton E."/>
            <person name="Llaca V."/>
            <person name="Song R."/>
            <person name="Tanyolac B."/>
            <person name="Young S."/>
            <person name="Ho-Il K."/>
            <person name="Hahn J.H."/>
            <person name="Sangsakoo G."/>
            <person name="Vanavichit A."/>
            <person name="de Mattos Luiz.A.T."/>
            <person name="Zimmer P.D."/>
            <person name="Malone G."/>
            <person name="Dellagostin O."/>
            <person name="de Oliveira A.C."/>
            <person name="Bevan M."/>
            <person name="Bancroft I."/>
            <person name="Minx P."/>
            <person name="Cordum H."/>
            <person name="Wilson R."/>
            <person name="Cheng Z."/>
            <person name="Jin W."/>
            <person name="Jiang J."/>
            <person name="Leong S.A."/>
            <person name="Iwama H."/>
            <person name="Gojobori T."/>
            <person name="Itoh T."/>
            <person name="Niimura Y."/>
            <person name="Fujii Y."/>
            <person name="Habara T."/>
            <person name="Sakai H."/>
            <person name="Sato Y."/>
            <person name="Wilson G."/>
            <person name="Kumar K."/>
            <person name="McCouch S."/>
            <person name="Juretic N."/>
            <person name="Hoen D."/>
            <person name="Wright S."/>
            <person name="Bruskiewich R."/>
            <person name="Bureau T."/>
            <person name="Miyao A."/>
            <person name="Hirochika H."/>
            <person name="Nishikawa T."/>
            <person name="Kadowaki K."/>
            <person name="Sugiura M."/>
            <person name="Burr B."/>
            <person name="Sasaki T."/>
        </authorList>
    </citation>
    <scope>NUCLEOTIDE SEQUENCE [LARGE SCALE GENOMIC DNA]</scope>
    <source>
        <strain evidence="4">cv. Nipponbare</strain>
    </source>
</reference>
<accession>Q656U4</accession>
<evidence type="ECO:0000313" key="3">
    <source>
        <dbReference type="EMBL" id="BAD45173.1"/>
    </source>
</evidence>
<sequence length="91" mass="9446">MAVDVASVTVSADRGGDGGFSRSPYGPPGTARPRHDRAWAEVSRAGMAQRTSRAMPCQPTGYDHSPGTTQEASGRAGLARRPGQPIVPMPA</sequence>
<reference evidence="3" key="1">
    <citation type="journal article" date="2002" name="Nature">
        <title>The genome sequence and structure of rice chromosome 1.</title>
        <authorList>
            <person name="Sasaki T."/>
            <person name="Matsumoto T."/>
            <person name="Yamamoto K."/>
            <person name="Sakata K."/>
            <person name="Baba T."/>
            <person name="Katayose Y."/>
            <person name="Wu J."/>
            <person name="Niimura Y."/>
            <person name="Cheng Z."/>
            <person name="Nagamura Y."/>
            <person name="Antonio B.A."/>
            <person name="Kanamori H."/>
            <person name="Hosokawa S."/>
            <person name="Masukawa M."/>
            <person name="Arikawa K."/>
            <person name="Chiden Y."/>
            <person name="Hayashi M."/>
            <person name="Okamoto M."/>
            <person name="Ando T."/>
            <person name="Aoki H."/>
            <person name="Arita K."/>
            <person name="Hamada M."/>
            <person name="Harada C."/>
            <person name="Hijishita S."/>
            <person name="Honda M."/>
            <person name="Ichikawa Y."/>
            <person name="Idonuma A."/>
            <person name="Iijima M."/>
            <person name="Ikeda M."/>
            <person name="Ikeno M."/>
            <person name="Itoh S."/>
            <person name="Itoh T."/>
            <person name="Itoh Y."/>
            <person name="Itoh Y."/>
            <person name="Iwabuchi A."/>
            <person name="Kamiya K."/>
            <person name="Karasawa W."/>
            <person name="Katagiri S."/>
            <person name="Kikuta A."/>
            <person name="Kobayashi N."/>
            <person name="Kono I."/>
            <person name="Machita K."/>
            <person name="Maehara T."/>
            <person name="Mizuno H."/>
            <person name="Mizubayashi T."/>
            <person name="Mukai Y."/>
            <person name="Nagasaki H."/>
            <person name="Nakashima M."/>
            <person name="Nakama Y."/>
            <person name="Nakamichi Y."/>
            <person name="Nakamura M."/>
            <person name="Namiki N."/>
            <person name="Negishi M."/>
            <person name="Ohta I."/>
            <person name="Ono N."/>
            <person name="Saji S."/>
            <person name="Sakai K."/>
            <person name="Shibata M."/>
            <person name="Shimokawa T."/>
            <person name="Shomura A."/>
            <person name="Song J."/>
            <person name="Takazaki Y."/>
            <person name="Terasawa K."/>
            <person name="Tsuji K."/>
            <person name="Waki K."/>
            <person name="Yamagata H."/>
            <person name="Yamane H."/>
            <person name="Yoshiki S."/>
            <person name="Yoshihara R."/>
            <person name="Yukawa K."/>
            <person name="Zhong H."/>
            <person name="Iwama H."/>
            <person name="Endo T."/>
            <person name="Ito H."/>
            <person name="Hahn J.H."/>
            <person name="Kim H.I."/>
            <person name="Eun M.Y."/>
            <person name="Yano M."/>
            <person name="Jiang J."/>
            <person name="Gojobori T."/>
        </authorList>
    </citation>
    <scope>NUCLEOTIDE SEQUENCE</scope>
</reference>
<dbReference type="AlphaFoldDB" id="Q656U4"/>
<evidence type="ECO:0000313" key="2">
    <source>
        <dbReference type="EMBL" id="BAD45075.1"/>
    </source>
</evidence>
<organism evidence="3">
    <name type="scientific">Oryza sativa subsp. japonica</name>
    <name type="common">Rice</name>
    <dbReference type="NCBI Taxonomy" id="39947"/>
    <lineage>
        <taxon>Eukaryota</taxon>
        <taxon>Viridiplantae</taxon>
        <taxon>Streptophyta</taxon>
        <taxon>Embryophyta</taxon>
        <taxon>Tracheophyta</taxon>
        <taxon>Spermatophyta</taxon>
        <taxon>Magnoliopsida</taxon>
        <taxon>Liliopsida</taxon>
        <taxon>Poales</taxon>
        <taxon>Poaceae</taxon>
        <taxon>BOP clade</taxon>
        <taxon>Oryzoideae</taxon>
        <taxon>Oryzeae</taxon>
        <taxon>Oryzinae</taxon>
        <taxon>Oryza</taxon>
        <taxon>Oryza sativa</taxon>
    </lineage>
</organism>
<reference evidence="4" key="3">
    <citation type="journal article" date="2008" name="Nucleic Acids Res.">
        <title>The rice annotation project database (RAP-DB): 2008 update.</title>
        <authorList>
            <consortium name="The rice annotation project (RAP)"/>
        </authorList>
    </citation>
    <scope>GENOME REANNOTATION</scope>
    <source>
        <strain evidence="4">cv. Nipponbare</strain>
    </source>
</reference>
<feature type="compositionally biased region" description="Low complexity" evidence="1">
    <location>
        <begin position="1"/>
        <end position="13"/>
    </location>
</feature>
<feature type="region of interest" description="Disordered" evidence="1">
    <location>
        <begin position="1"/>
        <end position="91"/>
    </location>
</feature>
<name>Q656U4_ORYSJ</name>
<dbReference type="Proteomes" id="UP000817658">
    <property type="component" value="Chromosome 1"/>
</dbReference>
<protein>
    <submittedName>
        <fullName evidence="3">Uncharacterized protein</fullName>
    </submittedName>
</protein>
<evidence type="ECO:0000313" key="4">
    <source>
        <dbReference type="Proteomes" id="UP000000763"/>
    </source>
</evidence>
<dbReference type="EMBL" id="AP003342">
    <property type="protein sequence ID" value="BAD45173.1"/>
    <property type="molecule type" value="Genomic_DNA"/>
</dbReference>
<dbReference type="Proteomes" id="UP000000763">
    <property type="component" value="Chromosome 1"/>
</dbReference>
<dbReference type="EMBL" id="AP003296">
    <property type="protein sequence ID" value="BAD45075.1"/>
    <property type="molecule type" value="Genomic_DNA"/>
</dbReference>